<dbReference type="Proteomes" id="UP000619457">
    <property type="component" value="Unassembled WGS sequence"/>
</dbReference>
<dbReference type="PANTHER" id="PTHR43818:SF5">
    <property type="entry name" value="OXIDOREDUCTASE FAMILY PROTEIN"/>
    <property type="match status" value="1"/>
</dbReference>
<proteinExistence type="predicted"/>
<protein>
    <submittedName>
        <fullName evidence="3">Oxidoreductase</fullName>
    </submittedName>
</protein>
<dbReference type="SUPFAM" id="SSF55347">
    <property type="entry name" value="Glyceraldehyde-3-phosphate dehydrogenase-like, C-terminal domain"/>
    <property type="match status" value="1"/>
</dbReference>
<dbReference type="InterPro" id="IPR036291">
    <property type="entry name" value="NAD(P)-bd_dom_sf"/>
</dbReference>
<dbReference type="InterPro" id="IPR050463">
    <property type="entry name" value="Gfo/Idh/MocA_oxidrdct_glycsds"/>
</dbReference>
<reference evidence="3" key="1">
    <citation type="journal article" date="2014" name="Int. J. Syst. Evol. Microbiol.">
        <title>Complete genome sequence of Corynebacterium casei LMG S-19264T (=DSM 44701T), isolated from a smear-ripened cheese.</title>
        <authorList>
            <consortium name="US DOE Joint Genome Institute (JGI-PGF)"/>
            <person name="Walter F."/>
            <person name="Albersmeier A."/>
            <person name="Kalinowski J."/>
            <person name="Ruckert C."/>
        </authorList>
    </citation>
    <scope>NUCLEOTIDE SEQUENCE</scope>
    <source>
        <strain evidence="3">KCTC 12368</strain>
    </source>
</reference>
<dbReference type="SUPFAM" id="SSF51735">
    <property type="entry name" value="NAD(P)-binding Rossmann-fold domains"/>
    <property type="match status" value="1"/>
</dbReference>
<sequence>MKKANTEKNQINQNKRRDFLKSSLLALGGIAIVPRHVLGAGYIAPSDKVNLGFIGLGKQSNGLINAFANLDGTQIIAGSDVWTTKMDWFKQHASQSYAKANKEVSANSFKTYADYKELLANKDIDGVVIATPDHWHAMNAIDAMNAGKDVYCEKPLSLKINEGKEMVEVARKNKTVFQTGSMQRSWDSFRKACELVRNGYLGEIKQVLVQVGAPSRPYDLPQESMPSEVDWNDWCGPAPLLNYNHRLAPSANDVKFWPDWRLFDETGGGILCDWGAHMFDIVQWALGMDNSGPVQYIPPTGVDNPQTGLKMVYANGVEMIHEDFGRGYGVRFIGTEGKMDISRQYFEPSPESLKDITLKSSDVHLYKTNGGHHQNWIDCIASREKPICDVEIGHRSATICNIANIAYRLDRPLDWNPKKQTFKGDKEAVGMMGYEYRKF</sequence>
<evidence type="ECO:0000313" key="3">
    <source>
        <dbReference type="EMBL" id="GGZ24531.1"/>
    </source>
</evidence>
<dbReference type="GO" id="GO:0000166">
    <property type="term" value="F:nucleotide binding"/>
    <property type="evidence" value="ECO:0007669"/>
    <property type="project" value="InterPro"/>
</dbReference>
<dbReference type="AlphaFoldDB" id="A0A918UPC1"/>
<dbReference type="EMBL" id="BMWX01000003">
    <property type="protein sequence ID" value="GGZ24531.1"/>
    <property type="molecule type" value="Genomic_DNA"/>
</dbReference>
<keyword evidence="4" id="KW-1185">Reference proteome</keyword>
<dbReference type="InterPro" id="IPR043906">
    <property type="entry name" value="Gfo/Idh/MocA_OxRdtase_bact_C"/>
</dbReference>
<evidence type="ECO:0000313" key="4">
    <source>
        <dbReference type="Proteomes" id="UP000619457"/>
    </source>
</evidence>
<reference evidence="3" key="2">
    <citation type="submission" date="2020-09" db="EMBL/GenBank/DDBJ databases">
        <authorList>
            <person name="Sun Q."/>
            <person name="Kim S."/>
        </authorList>
    </citation>
    <scope>NUCLEOTIDE SEQUENCE</scope>
    <source>
        <strain evidence="3">KCTC 12368</strain>
    </source>
</reference>
<dbReference type="RefSeq" id="WP_018473526.1">
    <property type="nucleotide sequence ID" value="NZ_BMWX01000003.1"/>
</dbReference>
<feature type="domain" description="Gfo/Idh/MocA-like oxidoreductase N-terminal" evidence="1">
    <location>
        <begin position="50"/>
        <end position="180"/>
    </location>
</feature>
<gene>
    <name evidence="3" type="ORF">GCM10007049_16130</name>
</gene>
<evidence type="ECO:0000259" key="2">
    <source>
        <dbReference type="Pfam" id="PF19051"/>
    </source>
</evidence>
<dbReference type="Pfam" id="PF19051">
    <property type="entry name" value="GFO_IDH_MocA_C2"/>
    <property type="match status" value="1"/>
</dbReference>
<evidence type="ECO:0000259" key="1">
    <source>
        <dbReference type="Pfam" id="PF01408"/>
    </source>
</evidence>
<feature type="domain" description="Gfo/Idh/MocA-like oxidoreductase bacterial type C-terminal" evidence="2">
    <location>
        <begin position="219"/>
        <end position="433"/>
    </location>
</feature>
<dbReference type="PANTHER" id="PTHR43818">
    <property type="entry name" value="BCDNA.GH03377"/>
    <property type="match status" value="1"/>
</dbReference>
<organism evidence="3 4">
    <name type="scientific">Echinicola pacifica</name>
    <dbReference type="NCBI Taxonomy" id="346377"/>
    <lineage>
        <taxon>Bacteria</taxon>
        <taxon>Pseudomonadati</taxon>
        <taxon>Bacteroidota</taxon>
        <taxon>Cytophagia</taxon>
        <taxon>Cytophagales</taxon>
        <taxon>Cyclobacteriaceae</taxon>
        <taxon>Echinicola</taxon>
    </lineage>
</organism>
<dbReference type="InterPro" id="IPR000683">
    <property type="entry name" value="Gfo/Idh/MocA-like_OxRdtase_N"/>
</dbReference>
<dbReference type="Gene3D" id="3.40.50.720">
    <property type="entry name" value="NAD(P)-binding Rossmann-like Domain"/>
    <property type="match status" value="1"/>
</dbReference>
<name>A0A918UPC1_9BACT</name>
<accession>A0A918UPC1</accession>
<dbReference type="Gene3D" id="3.30.360.10">
    <property type="entry name" value="Dihydrodipicolinate Reductase, domain 2"/>
    <property type="match status" value="1"/>
</dbReference>
<dbReference type="Pfam" id="PF01408">
    <property type="entry name" value="GFO_IDH_MocA"/>
    <property type="match status" value="1"/>
</dbReference>
<comment type="caution">
    <text evidence="3">The sequence shown here is derived from an EMBL/GenBank/DDBJ whole genome shotgun (WGS) entry which is preliminary data.</text>
</comment>